<dbReference type="Proteomes" id="UP000198796">
    <property type="component" value="Unassembled WGS sequence"/>
</dbReference>
<feature type="domain" description="PepSY" evidence="2">
    <location>
        <begin position="4"/>
        <end position="81"/>
    </location>
</feature>
<evidence type="ECO:0000313" key="3">
    <source>
        <dbReference type="EMBL" id="SFB11355.1"/>
    </source>
</evidence>
<dbReference type="AlphaFoldDB" id="A0A1I0YDA8"/>
<protein>
    <submittedName>
        <fullName evidence="3">Peptidase propeptide and YPEB domain-containing protein</fullName>
    </submittedName>
</protein>
<dbReference type="Pfam" id="PF13670">
    <property type="entry name" value="PepSY_2"/>
    <property type="match status" value="1"/>
</dbReference>
<keyword evidence="1" id="KW-0732">Signal</keyword>
<gene>
    <name evidence="3" type="ORF">SAMN05421688_2965</name>
</gene>
<organism evidence="3 4">
    <name type="scientific">Poseidonocella pacifica</name>
    <dbReference type="NCBI Taxonomy" id="871651"/>
    <lineage>
        <taxon>Bacteria</taxon>
        <taxon>Pseudomonadati</taxon>
        <taxon>Pseudomonadota</taxon>
        <taxon>Alphaproteobacteria</taxon>
        <taxon>Rhodobacterales</taxon>
        <taxon>Roseobacteraceae</taxon>
        <taxon>Poseidonocella</taxon>
    </lineage>
</organism>
<dbReference type="RefSeq" id="WP_092066270.1">
    <property type="nucleotide sequence ID" value="NZ_FOJU01000005.1"/>
</dbReference>
<feature type="signal peptide" evidence="1">
    <location>
        <begin position="1"/>
        <end position="19"/>
    </location>
</feature>
<dbReference type="STRING" id="871651.SAMN05421688_2965"/>
<feature type="chain" id="PRO_5011503740" evidence="1">
    <location>
        <begin position="20"/>
        <end position="86"/>
    </location>
</feature>
<evidence type="ECO:0000259" key="2">
    <source>
        <dbReference type="Pfam" id="PF13670"/>
    </source>
</evidence>
<accession>A0A1I0YDA8</accession>
<dbReference type="InterPro" id="IPR025711">
    <property type="entry name" value="PepSY"/>
</dbReference>
<dbReference type="OrthoDB" id="583390at2"/>
<proteinExistence type="predicted"/>
<name>A0A1I0YDA8_9RHOB</name>
<keyword evidence="4" id="KW-1185">Reference proteome</keyword>
<dbReference type="EMBL" id="FOJU01000005">
    <property type="protein sequence ID" value="SFB11355.1"/>
    <property type="molecule type" value="Genomic_DNA"/>
</dbReference>
<sequence length="86" mass="9335">MKTLATTLFCAALAVPAFAASHEDVSAEAVAKIETTLADMKCQMDPDDIEMTEDGGYDLDDVICEGGQQYDIELDAEFKEVGRRAE</sequence>
<evidence type="ECO:0000256" key="1">
    <source>
        <dbReference type="SAM" id="SignalP"/>
    </source>
</evidence>
<evidence type="ECO:0000313" key="4">
    <source>
        <dbReference type="Proteomes" id="UP000198796"/>
    </source>
</evidence>
<reference evidence="3 4" key="1">
    <citation type="submission" date="2016-10" db="EMBL/GenBank/DDBJ databases">
        <authorList>
            <person name="de Groot N.N."/>
        </authorList>
    </citation>
    <scope>NUCLEOTIDE SEQUENCE [LARGE SCALE GENOMIC DNA]</scope>
    <source>
        <strain evidence="3 4">DSM 29316</strain>
    </source>
</reference>